<dbReference type="EMBL" id="JACSPR010000001">
    <property type="protein sequence ID" value="MBD8029191.1"/>
    <property type="molecule type" value="Genomic_DNA"/>
</dbReference>
<evidence type="ECO:0000256" key="1">
    <source>
        <dbReference type="SAM" id="MobiDB-lite"/>
    </source>
</evidence>
<reference evidence="3 4" key="1">
    <citation type="submission" date="2020-08" db="EMBL/GenBank/DDBJ databases">
        <title>A Genomic Blueprint of the Chicken Gut Microbiome.</title>
        <authorList>
            <person name="Gilroy R."/>
            <person name="Ravi A."/>
            <person name="Getino M."/>
            <person name="Pursley I."/>
            <person name="Horton D.L."/>
            <person name="Alikhan N.-F."/>
            <person name="Baker D."/>
            <person name="Gharbi K."/>
            <person name="Hall N."/>
            <person name="Watson M."/>
            <person name="Adriaenssens E.M."/>
            <person name="Foster-Nyarko E."/>
            <person name="Jarju S."/>
            <person name="Secka A."/>
            <person name="Antonio M."/>
            <person name="Oren A."/>
            <person name="Chaudhuri R."/>
            <person name="La Ragione R.M."/>
            <person name="Hildebrand F."/>
            <person name="Pallen M.J."/>
        </authorList>
    </citation>
    <scope>NUCLEOTIDE SEQUENCE [LARGE SCALE GENOMIC DNA]</scope>
    <source>
        <strain evidence="3 4">Sa1YVA5</strain>
    </source>
</reference>
<proteinExistence type="predicted"/>
<name>A0A8I0LBF5_9CORY</name>
<organism evidence="3 4">
    <name type="scientific">Corynebacterium gallinarum</name>
    <dbReference type="NCBI Taxonomy" id="2762214"/>
    <lineage>
        <taxon>Bacteria</taxon>
        <taxon>Bacillati</taxon>
        <taxon>Actinomycetota</taxon>
        <taxon>Actinomycetes</taxon>
        <taxon>Mycobacteriales</taxon>
        <taxon>Corynebacteriaceae</taxon>
        <taxon>Corynebacterium</taxon>
    </lineage>
</organism>
<gene>
    <name evidence="3" type="ORF">H9627_02410</name>
</gene>
<dbReference type="RefSeq" id="WP_191732411.1">
    <property type="nucleotide sequence ID" value="NZ_JACSPR010000001.1"/>
</dbReference>
<evidence type="ECO:0000259" key="2">
    <source>
        <dbReference type="Pfam" id="PF13454"/>
    </source>
</evidence>
<dbReference type="InterPro" id="IPR052189">
    <property type="entry name" value="L-asp_N-monooxygenase_NS-form"/>
</dbReference>
<evidence type="ECO:0000313" key="4">
    <source>
        <dbReference type="Proteomes" id="UP000650224"/>
    </source>
</evidence>
<dbReference type="InterPro" id="IPR038732">
    <property type="entry name" value="HpyO/CreE_NAD-binding"/>
</dbReference>
<keyword evidence="4" id="KW-1185">Reference proteome</keyword>
<dbReference type="PANTHER" id="PTHR40254:SF1">
    <property type="entry name" value="BLR0577 PROTEIN"/>
    <property type="match status" value="1"/>
</dbReference>
<sequence length="666" mass="72463">MNQSPHTPPAEVAIIGVGPRGISVIERIAAQLTATSAQKDPERGLVLHLIEDSQMGAGNIWRTDQTRTLCMNTLAGAVTLFTEPGSTVTAPVVEGPTQYDWIRLLRGDADDTLTDIPEQAIELFRAHPPAPEVAEDFREEIDQTVPQSNPSRALYGAYLRWAFDVALALLPDWVQVEQHHARAVTIREDGDRDVITLSDASMVTTDATVLAVGWQTPAPNAEEQSLAQAVEEHPELIWIRPGNPVEQNHRDIPEGETVLVRGLGMGFFDIMALTTIDRGGIFHEDPTTRSGLRYEPTGREPHFVISSGRGYPYLPKSDYKSLPPSAKLARLKAVISALKAQNRGVASINYDTEVWPAVARDAYEAYYENLHRVNPEAIATSLEAITETIDAVDVDKLPTALRPHVTSPDHVFDLHAWEYPLAGVNGTVEDVTARIAASMAEDVRHAELAWDSPLKSALWSISASRKPSSILGAEGRLTFESRRNRFAAVMAIGQMVGSGPPLFRTRELLALVDAGLATFAGARPQVSVQTARDTGKTATWQLTSPTTGDTPLRSRVLIDAWMHSPDIRVPGDPLGQALMADGRVRPFANYTSDGTEAPSGSPEVDPDTRLLVHPNGDLDPRVQLIGIPTYAQLADTTISPMPGTDPLMLQETDKTAVDLLRRVGLA</sequence>
<feature type="domain" description="FAD-dependent urate hydroxylase HpyO/Asp monooxygenase CreE-like FAD/NAD(P)-binding" evidence="2">
    <location>
        <begin position="13"/>
        <end position="213"/>
    </location>
</feature>
<feature type="region of interest" description="Disordered" evidence="1">
    <location>
        <begin position="589"/>
        <end position="608"/>
    </location>
</feature>
<dbReference type="Proteomes" id="UP000650224">
    <property type="component" value="Unassembled WGS sequence"/>
</dbReference>
<accession>A0A8I0LBF5</accession>
<evidence type="ECO:0000313" key="3">
    <source>
        <dbReference type="EMBL" id="MBD8029191.1"/>
    </source>
</evidence>
<dbReference type="Pfam" id="PF13454">
    <property type="entry name" value="NAD_binding_9"/>
    <property type="match status" value="1"/>
</dbReference>
<dbReference type="InterPro" id="IPR036188">
    <property type="entry name" value="FAD/NAD-bd_sf"/>
</dbReference>
<comment type="caution">
    <text evidence="3">The sequence shown here is derived from an EMBL/GenBank/DDBJ whole genome shotgun (WGS) entry which is preliminary data.</text>
</comment>
<protein>
    <submittedName>
        <fullName evidence="3">FAD/NAD(P)-binding protein</fullName>
    </submittedName>
</protein>
<dbReference type="PANTHER" id="PTHR40254">
    <property type="entry name" value="BLR0577 PROTEIN"/>
    <property type="match status" value="1"/>
</dbReference>
<dbReference type="AlphaFoldDB" id="A0A8I0LBF5"/>
<dbReference type="SUPFAM" id="SSF51905">
    <property type="entry name" value="FAD/NAD(P)-binding domain"/>
    <property type="match status" value="1"/>
</dbReference>